<keyword evidence="4" id="KW-1185">Reference proteome</keyword>
<accession>R7QFX6</accession>
<dbReference type="GO" id="GO:0043130">
    <property type="term" value="F:ubiquitin binding"/>
    <property type="evidence" value="ECO:0007669"/>
    <property type="project" value="InterPro"/>
</dbReference>
<dbReference type="SUPFAM" id="SSF46934">
    <property type="entry name" value="UBA-like"/>
    <property type="match status" value="1"/>
</dbReference>
<feature type="domain" description="CUE" evidence="2">
    <location>
        <begin position="1"/>
        <end position="32"/>
    </location>
</feature>
<proteinExistence type="predicted"/>
<dbReference type="OrthoDB" id="10646275at2759"/>
<dbReference type="Pfam" id="PF02845">
    <property type="entry name" value="CUE"/>
    <property type="match status" value="1"/>
</dbReference>
<dbReference type="Proteomes" id="UP000012073">
    <property type="component" value="Unassembled WGS sequence"/>
</dbReference>
<gene>
    <name evidence="3" type="ORF">CHC_T00004733001</name>
</gene>
<evidence type="ECO:0000259" key="2">
    <source>
        <dbReference type="PROSITE" id="PS51140"/>
    </source>
</evidence>
<evidence type="ECO:0000256" key="1">
    <source>
        <dbReference type="SAM" id="MobiDB-lite"/>
    </source>
</evidence>
<dbReference type="AlphaFoldDB" id="R7QFX6"/>
<dbReference type="KEGG" id="ccp:CHC_T00004733001"/>
<name>R7QFX6_CHOCR</name>
<protein>
    <recommendedName>
        <fullName evidence="2">CUE domain-containing protein</fullName>
    </recommendedName>
</protein>
<feature type="region of interest" description="Disordered" evidence="1">
    <location>
        <begin position="25"/>
        <end position="79"/>
    </location>
</feature>
<dbReference type="Gramene" id="CDF36325">
    <property type="protein sequence ID" value="CDF36325"/>
    <property type="gene ID" value="CHC_T00004733001"/>
</dbReference>
<dbReference type="InterPro" id="IPR009060">
    <property type="entry name" value="UBA-like_sf"/>
</dbReference>
<reference evidence="4" key="1">
    <citation type="journal article" date="2013" name="Proc. Natl. Acad. Sci. U.S.A.">
        <title>Genome structure and metabolic features in the red seaweed Chondrus crispus shed light on evolution of the Archaeplastida.</title>
        <authorList>
            <person name="Collen J."/>
            <person name="Porcel B."/>
            <person name="Carre W."/>
            <person name="Ball S.G."/>
            <person name="Chaparro C."/>
            <person name="Tonon T."/>
            <person name="Barbeyron T."/>
            <person name="Michel G."/>
            <person name="Noel B."/>
            <person name="Valentin K."/>
            <person name="Elias M."/>
            <person name="Artiguenave F."/>
            <person name="Arun A."/>
            <person name="Aury J.M."/>
            <person name="Barbosa-Neto J.F."/>
            <person name="Bothwell J.H."/>
            <person name="Bouget F.Y."/>
            <person name="Brillet L."/>
            <person name="Cabello-Hurtado F."/>
            <person name="Capella-Gutierrez S."/>
            <person name="Charrier B."/>
            <person name="Cladiere L."/>
            <person name="Cock J.M."/>
            <person name="Coelho S.M."/>
            <person name="Colleoni C."/>
            <person name="Czjzek M."/>
            <person name="Da Silva C."/>
            <person name="Delage L."/>
            <person name="Denoeud F."/>
            <person name="Deschamps P."/>
            <person name="Dittami S.M."/>
            <person name="Gabaldon T."/>
            <person name="Gachon C.M."/>
            <person name="Groisillier A."/>
            <person name="Herve C."/>
            <person name="Jabbari K."/>
            <person name="Katinka M."/>
            <person name="Kloareg B."/>
            <person name="Kowalczyk N."/>
            <person name="Labadie K."/>
            <person name="Leblanc C."/>
            <person name="Lopez P.J."/>
            <person name="McLachlan D.H."/>
            <person name="Meslet-Cladiere L."/>
            <person name="Moustafa A."/>
            <person name="Nehr Z."/>
            <person name="Nyvall Collen P."/>
            <person name="Panaud O."/>
            <person name="Partensky F."/>
            <person name="Poulain J."/>
            <person name="Rensing S.A."/>
            <person name="Rousvoal S."/>
            <person name="Samson G."/>
            <person name="Symeonidi A."/>
            <person name="Weissenbach J."/>
            <person name="Zambounis A."/>
            <person name="Wincker P."/>
            <person name="Boyen C."/>
        </authorList>
    </citation>
    <scope>NUCLEOTIDE SEQUENCE [LARGE SCALE GENOMIC DNA]</scope>
    <source>
        <strain evidence="4">cv. Stackhouse</strain>
    </source>
</reference>
<dbReference type="InterPro" id="IPR003892">
    <property type="entry name" value="CUE"/>
</dbReference>
<evidence type="ECO:0000313" key="4">
    <source>
        <dbReference type="Proteomes" id="UP000012073"/>
    </source>
</evidence>
<organism evidence="3 4">
    <name type="scientific">Chondrus crispus</name>
    <name type="common">Carrageen Irish moss</name>
    <name type="synonym">Polymorpha crispa</name>
    <dbReference type="NCBI Taxonomy" id="2769"/>
    <lineage>
        <taxon>Eukaryota</taxon>
        <taxon>Rhodophyta</taxon>
        <taxon>Florideophyceae</taxon>
        <taxon>Rhodymeniophycidae</taxon>
        <taxon>Gigartinales</taxon>
        <taxon>Gigartinaceae</taxon>
        <taxon>Chondrus</taxon>
    </lineage>
</organism>
<feature type="region of interest" description="Disordered" evidence="1">
    <location>
        <begin position="120"/>
        <end position="174"/>
    </location>
</feature>
<dbReference type="RefSeq" id="XP_005716144.1">
    <property type="nucleotide sequence ID" value="XM_005716087.1"/>
</dbReference>
<dbReference type="PROSITE" id="PS51140">
    <property type="entry name" value="CUE"/>
    <property type="match status" value="1"/>
</dbReference>
<dbReference type="Gene3D" id="1.10.8.10">
    <property type="entry name" value="DNA helicase RuvA subunit, C-terminal domain"/>
    <property type="match status" value="1"/>
</dbReference>
<feature type="compositionally biased region" description="Low complexity" evidence="1">
    <location>
        <begin position="27"/>
        <end position="38"/>
    </location>
</feature>
<evidence type="ECO:0000313" key="3">
    <source>
        <dbReference type="EMBL" id="CDF36325.1"/>
    </source>
</evidence>
<dbReference type="CDD" id="cd14279">
    <property type="entry name" value="CUE"/>
    <property type="match status" value="1"/>
</dbReference>
<dbReference type="GeneID" id="17323848"/>
<sequence>MFPDADVATLQAALAANDGSVERTVDSLLSTHSSSPRSRQVEQDAALARSLQAEQTLPSQPAADPPHHQPRAPDAFELPSLADLQNAVKPLVDGVAYAGRVAADGVSALYRDFVAPDVPTASHHSPAHYSARRAQDDTVVLRGEATSSPAARSTRLRRASHPASSVSSADKKDS</sequence>
<dbReference type="EMBL" id="HG001771">
    <property type="protein sequence ID" value="CDF36325.1"/>
    <property type="molecule type" value="Genomic_DNA"/>
</dbReference>